<feature type="compositionally biased region" description="Pro residues" evidence="1">
    <location>
        <begin position="1"/>
        <end position="12"/>
    </location>
</feature>
<accession>A0ABQ5HGQ2</accession>
<comment type="caution">
    <text evidence="2">The sequence shown here is derived from an EMBL/GenBank/DDBJ whole genome shotgun (WGS) entry which is preliminary data.</text>
</comment>
<evidence type="ECO:0000313" key="3">
    <source>
        <dbReference type="Proteomes" id="UP001151760"/>
    </source>
</evidence>
<organism evidence="2 3">
    <name type="scientific">Tanacetum coccineum</name>
    <dbReference type="NCBI Taxonomy" id="301880"/>
    <lineage>
        <taxon>Eukaryota</taxon>
        <taxon>Viridiplantae</taxon>
        <taxon>Streptophyta</taxon>
        <taxon>Embryophyta</taxon>
        <taxon>Tracheophyta</taxon>
        <taxon>Spermatophyta</taxon>
        <taxon>Magnoliopsida</taxon>
        <taxon>eudicotyledons</taxon>
        <taxon>Gunneridae</taxon>
        <taxon>Pentapetalae</taxon>
        <taxon>asterids</taxon>
        <taxon>campanulids</taxon>
        <taxon>Asterales</taxon>
        <taxon>Asteraceae</taxon>
        <taxon>Asteroideae</taxon>
        <taxon>Anthemideae</taxon>
        <taxon>Anthemidinae</taxon>
        <taxon>Tanacetum</taxon>
    </lineage>
</organism>
<proteinExistence type="predicted"/>
<protein>
    <submittedName>
        <fullName evidence="2">Uncharacterized protein</fullName>
    </submittedName>
</protein>
<reference evidence="2" key="1">
    <citation type="journal article" date="2022" name="Int. J. Mol. Sci.">
        <title>Draft Genome of Tanacetum Coccineum: Genomic Comparison of Closely Related Tanacetum-Family Plants.</title>
        <authorList>
            <person name="Yamashiro T."/>
            <person name="Shiraishi A."/>
            <person name="Nakayama K."/>
            <person name="Satake H."/>
        </authorList>
    </citation>
    <scope>NUCLEOTIDE SEQUENCE</scope>
</reference>
<feature type="region of interest" description="Disordered" evidence="1">
    <location>
        <begin position="1"/>
        <end position="54"/>
    </location>
</feature>
<dbReference type="EMBL" id="BQNB010019589">
    <property type="protein sequence ID" value="GJT86890.1"/>
    <property type="molecule type" value="Genomic_DNA"/>
</dbReference>
<gene>
    <name evidence="2" type="ORF">Tco_1068607</name>
</gene>
<sequence length="318" mass="35141">MDQPPPPPPQPPIADNNTTMAATTQPPAPPPKLNTNNETPQLNPNLSQSPNPISYKFIPHEDEIMHALDRGGCDSVEFNKVSKRDVYSDHPWKVVADLDLVVYNSKEFMLQTKRYLVEGKVNELRRTIESGERETACCLIKNIDKEVCTAAAAERKASAALRSVKYATAMRLLESRELKVDKAASKEKKLKNTLAQVVGKSKTAESALKRLSPISPRITSIRCSTPRYLVEGRGTDSPRFASSKTSTKRCALLLASERKASAALRSVRNNYCPAVRLRQSREAKVNKASDKEKKLKGTLDKVAGELKAAEIALEKGYL</sequence>
<name>A0ABQ5HGQ2_9ASTR</name>
<feature type="compositionally biased region" description="Low complexity" evidence="1">
    <location>
        <begin position="16"/>
        <end position="25"/>
    </location>
</feature>
<keyword evidence="3" id="KW-1185">Reference proteome</keyword>
<reference evidence="2" key="2">
    <citation type="submission" date="2022-01" db="EMBL/GenBank/DDBJ databases">
        <authorList>
            <person name="Yamashiro T."/>
            <person name="Shiraishi A."/>
            <person name="Satake H."/>
            <person name="Nakayama K."/>
        </authorList>
    </citation>
    <scope>NUCLEOTIDE SEQUENCE</scope>
</reference>
<evidence type="ECO:0000313" key="2">
    <source>
        <dbReference type="EMBL" id="GJT86890.1"/>
    </source>
</evidence>
<dbReference type="Proteomes" id="UP001151760">
    <property type="component" value="Unassembled WGS sequence"/>
</dbReference>
<feature type="compositionally biased region" description="Polar residues" evidence="1">
    <location>
        <begin position="38"/>
        <end position="52"/>
    </location>
</feature>
<evidence type="ECO:0000256" key="1">
    <source>
        <dbReference type="SAM" id="MobiDB-lite"/>
    </source>
</evidence>